<protein>
    <submittedName>
        <fullName evidence="1">Uncharacterized protein</fullName>
    </submittedName>
</protein>
<evidence type="ECO:0000313" key="2">
    <source>
        <dbReference type="Proteomes" id="UP001432322"/>
    </source>
</evidence>
<organism evidence="1 2">
    <name type="scientific">Pristionchus fissidentatus</name>
    <dbReference type="NCBI Taxonomy" id="1538716"/>
    <lineage>
        <taxon>Eukaryota</taxon>
        <taxon>Metazoa</taxon>
        <taxon>Ecdysozoa</taxon>
        <taxon>Nematoda</taxon>
        <taxon>Chromadorea</taxon>
        <taxon>Rhabditida</taxon>
        <taxon>Rhabditina</taxon>
        <taxon>Diplogasteromorpha</taxon>
        <taxon>Diplogasteroidea</taxon>
        <taxon>Neodiplogasteridae</taxon>
        <taxon>Pristionchus</taxon>
    </lineage>
</organism>
<keyword evidence="2" id="KW-1185">Reference proteome</keyword>
<dbReference type="Proteomes" id="UP001432322">
    <property type="component" value="Unassembled WGS sequence"/>
</dbReference>
<feature type="non-terminal residue" evidence="1">
    <location>
        <position position="70"/>
    </location>
</feature>
<accession>A0AAV5UZU6</accession>
<gene>
    <name evidence="1" type="ORF">PFISCL1PPCAC_2980</name>
</gene>
<name>A0AAV5UZU6_9BILA</name>
<dbReference type="AlphaFoldDB" id="A0AAV5UZU6"/>
<comment type="caution">
    <text evidence="1">The sequence shown here is derived from an EMBL/GenBank/DDBJ whole genome shotgun (WGS) entry which is preliminary data.</text>
</comment>
<sequence length="70" mass="7720">PYSSAYCHYSSRFLMHVSPGAAAALEDAVCAVDWEEFVERPMEPRLSRIRLERAAGIPTPTSARAANLPE</sequence>
<proteinExistence type="predicted"/>
<reference evidence="1" key="1">
    <citation type="submission" date="2023-10" db="EMBL/GenBank/DDBJ databases">
        <title>Genome assembly of Pristionchus species.</title>
        <authorList>
            <person name="Yoshida K."/>
            <person name="Sommer R.J."/>
        </authorList>
    </citation>
    <scope>NUCLEOTIDE SEQUENCE</scope>
    <source>
        <strain evidence="1">RS5133</strain>
    </source>
</reference>
<evidence type="ECO:0000313" key="1">
    <source>
        <dbReference type="EMBL" id="GMT11683.1"/>
    </source>
</evidence>
<dbReference type="EMBL" id="BTSY01000001">
    <property type="protein sequence ID" value="GMT11683.1"/>
    <property type="molecule type" value="Genomic_DNA"/>
</dbReference>
<feature type="non-terminal residue" evidence="1">
    <location>
        <position position="1"/>
    </location>
</feature>